<evidence type="ECO:0000259" key="5">
    <source>
        <dbReference type="PROSITE" id="PS50956"/>
    </source>
</evidence>
<evidence type="ECO:0000256" key="4">
    <source>
        <dbReference type="SAM" id="MobiDB-lite"/>
    </source>
</evidence>
<dbReference type="AlphaFoldDB" id="A0A7W9Q660"/>
<keyword evidence="3" id="KW-0804">Transcription</keyword>
<dbReference type="InterPro" id="IPR011008">
    <property type="entry name" value="Dimeric_a/b-barrel"/>
</dbReference>
<dbReference type="PROSITE" id="PS50956">
    <property type="entry name" value="HTH_ASNC_2"/>
    <property type="match status" value="1"/>
</dbReference>
<dbReference type="Pfam" id="PF13404">
    <property type="entry name" value="HTH_AsnC-type"/>
    <property type="match status" value="2"/>
</dbReference>
<dbReference type="RefSeq" id="WP_312866737.1">
    <property type="nucleotide sequence ID" value="NZ_JACHJL010000002.1"/>
</dbReference>
<name>A0A7W9Q660_9ACTN</name>
<dbReference type="EMBL" id="JACHJL010000002">
    <property type="protein sequence ID" value="MBB5934221.1"/>
    <property type="molecule type" value="Genomic_DNA"/>
</dbReference>
<keyword evidence="1" id="KW-0805">Transcription regulation</keyword>
<dbReference type="SUPFAM" id="SSF46785">
    <property type="entry name" value="Winged helix' DNA-binding domain"/>
    <property type="match status" value="2"/>
</dbReference>
<proteinExistence type="predicted"/>
<comment type="caution">
    <text evidence="6">The sequence shown here is derived from an EMBL/GenBank/DDBJ whole genome shotgun (WGS) entry which is preliminary data.</text>
</comment>
<keyword evidence="2 6" id="KW-0238">DNA-binding</keyword>
<dbReference type="InterPro" id="IPR019887">
    <property type="entry name" value="Tscrpt_reg_AsnC/Lrp_C"/>
</dbReference>
<dbReference type="SUPFAM" id="SSF54909">
    <property type="entry name" value="Dimeric alpha+beta barrel"/>
    <property type="match status" value="1"/>
</dbReference>
<gene>
    <name evidence="6" type="ORF">FHS42_001247</name>
</gene>
<evidence type="ECO:0000313" key="7">
    <source>
        <dbReference type="Proteomes" id="UP000588098"/>
    </source>
</evidence>
<evidence type="ECO:0000256" key="3">
    <source>
        <dbReference type="ARBA" id="ARBA00023163"/>
    </source>
</evidence>
<evidence type="ECO:0000313" key="6">
    <source>
        <dbReference type="EMBL" id="MBB5934221.1"/>
    </source>
</evidence>
<dbReference type="PANTHER" id="PTHR30154:SF34">
    <property type="entry name" value="TRANSCRIPTIONAL REGULATOR AZLB"/>
    <property type="match status" value="1"/>
</dbReference>
<dbReference type="InterPro" id="IPR000485">
    <property type="entry name" value="AsnC-type_HTH_dom"/>
</dbReference>
<feature type="compositionally biased region" description="Low complexity" evidence="4">
    <location>
        <begin position="257"/>
        <end position="269"/>
    </location>
</feature>
<dbReference type="GO" id="GO:0043200">
    <property type="term" value="P:response to amino acid"/>
    <property type="evidence" value="ECO:0007669"/>
    <property type="project" value="TreeGrafter"/>
</dbReference>
<evidence type="ECO:0000256" key="1">
    <source>
        <dbReference type="ARBA" id="ARBA00023015"/>
    </source>
</evidence>
<dbReference type="InterPro" id="IPR036390">
    <property type="entry name" value="WH_DNA-bd_sf"/>
</dbReference>
<feature type="region of interest" description="Disordered" evidence="4">
    <location>
        <begin position="248"/>
        <end position="269"/>
    </location>
</feature>
<dbReference type="PANTHER" id="PTHR30154">
    <property type="entry name" value="LEUCINE-RESPONSIVE REGULATORY PROTEIN"/>
    <property type="match status" value="1"/>
</dbReference>
<dbReference type="SMART" id="SM00344">
    <property type="entry name" value="HTH_ASNC"/>
    <property type="match status" value="2"/>
</dbReference>
<dbReference type="Gene3D" id="1.10.10.10">
    <property type="entry name" value="Winged helix-like DNA-binding domain superfamily/Winged helix DNA-binding domain"/>
    <property type="match status" value="2"/>
</dbReference>
<keyword evidence="7" id="KW-1185">Reference proteome</keyword>
<feature type="domain" description="HTH asnC-type" evidence="5">
    <location>
        <begin position="271"/>
        <end position="331"/>
    </location>
</feature>
<dbReference type="GO" id="GO:0005829">
    <property type="term" value="C:cytosol"/>
    <property type="evidence" value="ECO:0007669"/>
    <property type="project" value="TreeGrafter"/>
</dbReference>
<sequence>MKTDEFDDLDRQLVHALQLDGRAPFARIAEVLGVSDQTAARRYTRLRTNGQAKVLGLPDAATLGEVVWFVRVQCTPDSSVAVAEALARRMDTSWVSLMSGGTEIAVVVRSGSEQASDALLLRDLPRTPQVVGITAQCMLHQFFGGPQGLVNKSGSLSQRQVELLRAGARGPAPERAAEPASEAAPDVARGTGAAVGPGSESDSPRCAYVVGRPGSYAAGSPSPYVAGSLDPYVAGSSGSYAVGSSDPLADAGLGQGPAPAEQAESAAPATLSDADKRMLAVLGIDGRASIAELAAATAWSPSTVRRRLAELQAHGTLYFDVDYDARLFGLGARAALWMAVPPSALHETGQRIAEHPEIAFCCASTGKHNLFAMVICSDVRALYRYLTTRIAALPAIQQLETLPMIRRVKGPGPVLTGAPTRRRR</sequence>
<dbReference type="Pfam" id="PF01037">
    <property type="entry name" value="AsnC_trans_reg"/>
    <property type="match status" value="1"/>
</dbReference>
<dbReference type="Gene3D" id="3.30.70.920">
    <property type="match status" value="1"/>
</dbReference>
<feature type="compositionally biased region" description="Low complexity" evidence="4">
    <location>
        <begin position="167"/>
        <end position="185"/>
    </location>
</feature>
<reference evidence="6 7" key="1">
    <citation type="submission" date="2020-08" db="EMBL/GenBank/DDBJ databases">
        <title>Genomic Encyclopedia of Type Strains, Phase III (KMG-III): the genomes of soil and plant-associated and newly described type strains.</title>
        <authorList>
            <person name="Whitman W."/>
        </authorList>
    </citation>
    <scope>NUCLEOTIDE SEQUENCE [LARGE SCALE GENOMIC DNA]</scope>
    <source>
        <strain evidence="6 7">CECT 8305</strain>
    </source>
</reference>
<dbReference type="GO" id="GO:0043565">
    <property type="term" value="F:sequence-specific DNA binding"/>
    <property type="evidence" value="ECO:0007669"/>
    <property type="project" value="InterPro"/>
</dbReference>
<dbReference type="PRINTS" id="PR00033">
    <property type="entry name" value="HTHASNC"/>
</dbReference>
<organism evidence="6 7">
    <name type="scientific">Streptomyces zagrosensis</name>
    <dbReference type="NCBI Taxonomy" id="1042984"/>
    <lineage>
        <taxon>Bacteria</taxon>
        <taxon>Bacillati</taxon>
        <taxon>Actinomycetota</taxon>
        <taxon>Actinomycetes</taxon>
        <taxon>Kitasatosporales</taxon>
        <taxon>Streptomycetaceae</taxon>
        <taxon>Streptomyces</taxon>
    </lineage>
</organism>
<evidence type="ECO:0000256" key="2">
    <source>
        <dbReference type="ARBA" id="ARBA00023125"/>
    </source>
</evidence>
<protein>
    <submittedName>
        <fullName evidence="6">DNA-binding Lrp family transcriptional regulator</fullName>
    </submittedName>
</protein>
<feature type="region of interest" description="Disordered" evidence="4">
    <location>
        <begin position="167"/>
        <end position="206"/>
    </location>
</feature>
<dbReference type="InterPro" id="IPR019888">
    <property type="entry name" value="Tscrpt_reg_AsnC-like"/>
</dbReference>
<dbReference type="Proteomes" id="UP000588098">
    <property type="component" value="Unassembled WGS sequence"/>
</dbReference>
<accession>A0A7W9Q660</accession>
<dbReference type="InterPro" id="IPR036388">
    <property type="entry name" value="WH-like_DNA-bd_sf"/>
</dbReference>